<proteinExistence type="predicted"/>
<dbReference type="Pfam" id="PF16137">
    <property type="entry name" value="DUF4845"/>
    <property type="match status" value="1"/>
</dbReference>
<dbReference type="InterPro" id="IPR032314">
    <property type="entry name" value="DUF4845"/>
</dbReference>
<gene>
    <name evidence="1" type="ORF">N8I74_10605</name>
</gene>
<protein>
    <submittedName>
        <fullName evidence="1">DUF4845 domain-containing protein</fullName>
    </submittedName>
</protein>
<organism evidence="1 2">
    <name type="scientific">Chitiniphilus purpureus</name>
    <dbReference type="NCBI Taxonomy" id="2981137"/>
    <lineage>
        <taxon>Bacteria</taxon>
        <taxon>Pseudomonadati</taxon>
        <taxon>Pseudomonadota</taxon>
        <taxon>Betaproteobacteria</taxon>
        <taxon>Neisseriales</taxon>
        <taxon>Chitinibacteraceae</taxon>
        <taxon>Chitiniphilus</taxon>
    </lineage>
</organism>
<evidence type="ECO:0000313" key="1">
    <source>
        <dbReference type="EMBL" id="UXY13771.1"/>
    </source>
</evidence>
<keyword evidence="2" id="KW-1185">Reference proteome</keyword>
<accession>A0ABY6DHH4</accession>
<sequence length="120" mass="13082">MRRQQGLSFFGFVIIAILVALAAITFFKVVPTYVEYFSVKKTLKTLVKEHGSAPAATIREGFGRHAVISTIEAVKADDLIITQSDGKTTISVSYEKVVPLVANISLLFDFEASESSSPIQ</sequence>
<evidence type="ECO:0000313" key="2">
    <source>
        <dbReference type="Proteomes" id="UP001061302"/>
    </source>
</evidence>
<dbReference type="Proteomes" id="UP001061302">
    <property type="component" value="Chromosome"/>
</dbReference>
<reference evidence="1" key="1">
    <citation type="submission" date="2022-10" db="EMBL/GenBank/DDBJ databases">
        <title>Chitiniphilus purpureus sp. nov., a novel chitin-degrading bacterium isolated from crawfish pond sediment.</title>
        <authorList>
            <person name="Li K."/>
        </authorList>
    </citation>
    <scope>NUCLEOTIDE SEQUENCE</scope>
    <source>
        <strain evidence="1">CD1</strain>
    </source>
</reference>
<dbReference type="RefSeq" id="WP_263123024.1">
    <property type="nucleotide sequence ID" value="NZ_CP106753.1"/>
</dbReference>
<name>A0ABY6DHH4_9NEIS</name>
<dbReference type="EMBL" id="CP106753">
    <property type="protein sequence ID" value="UXY13771.1"/>
    <property type="molecule type" value="Genomic_DNA"/>
</dbReference>